<evidence type="ECO:0000256" key="3">
    <source>
        <dbReference type="ARBA" id="ARBA00022692"/>
    </source>
</evidence>
<sequence>MPSLKGRKWPGSTRERQAATGRKKGLMNGALLLTCVSDGWRRGAGCVNDRIGRDPDARLHYEVSNKGRSRIISTTLRAPASGQDSVRPVGQLPPPRNAWATIRSLLPFLWPKDNVSARMQLVAAMAALILSKVAMVYVPVVYSQAVDALTPHGPQGLIYLPLALVVGYTLLRVAGALFGELRDALFAQTQAQASRMLGLETFRHLHTLSMRFHLDRQTGGLGRNISRGVTAVEQVLRFAVFNILPTLIEILLVIGILWGLFDWRFALVAFAAVGTYILFTVGFASWRIRFRRTMNDMDTETQNRTVDSLLNFETVKYFGNEALEAERVDESLRRYARSMVKTQISLNLLNIGQAVIISIGLGAIMLMAAQGVVEGRYSVGRFVLVNTYLMQLYLPLNFLGFVYNTIRQGLVDMEQMFRLMEVEQEVKDRPGALTLPATLDGGAPASLVFDDVWFGYHEERPILRGVSFAVPPGGTLAIVGPTGAGKSTISRLLFRFYDPGQGRIVIDGHDIRDLTQQSLRAAIGVVPQDTVLFNDTIRYNIAYGRPGASQAEIEHAARLAQVHDFVLRLPEGYDTRVGERGLKLSGGEKQRVAIARTILKNPRILILDEATSALDTRTEQEIGAALRAVSQARTTLIIAHRLSTVVDADSIIVLSEGKVIEQGTHAELLAKAGVYAHMWDAQQEQPADLIPV</sequence>
<gene>
    <name evidence="12" type="ORF">GbCGDNIH9_8428</name>
</gene>
<keyword evidence="3 9" id="KW-0812">Transmembrane</keyword>
<feature type="transmembrane region" description="Helical" evidence="9">
    <location>
        <begin position="265"/>
        <end position="286"/>
    </location>
</feature>
<dbReference type="PANTHER" id="PTHR24221:SF402">
    <property type="entry name" value="IRON-SULFUR CLUSTERS TRANSPORTER ABCB7, MITOCHONDRIAL"/>
    <property type="match status" value="1"/>
</dbReference>
<dbReference type="InterPro" id="IPR003593">
    <property type="entry name" value="AAA+_ATPase"/>
</dbReference>
<dbReference type="GO" id="GO:0005886">
    <property type="term" value="C:plasma membrane"/>
    <property type="evidence" value="ECO:0007669"/>
    <property type="project" value="UniProtKB-SubCell"/>
</dbReference>
<dbReference type="PROSITE" id="PS50929">
    <property type="entry name" value="ABC_TM1F"/>
    <property type="match status" value="1"/>
</dbReference>
<dbReference type="CDD" id="cd18582">
    <property type="entry name" value="ABC_6TM_ATM1_ABCB7"/>
    <property type="match status" value="1"/>
</dbReference>
<evidence type="ECO:0000259" key="10">
    <source>
        <dbReference type="PROSITE" id="PS50893"/>
    </source>
</evidence>
<evidence type="ECO:0000313" key="12">
    <source>
        <dbReference type="EMBL" id="APH53855.1"/>
    </source>
</evidence>
<dbReference type="SUPFAM" id="SSF52540">
    <property type="entry name" value="P-loop containing nucleoside triphosphate hydrolases"/>
    <property type="match status" value="1"/>
</dbReference>
<keyword evidence="2" id="KW-0813">Transport</keyword>
<dbReference type="Pfam" id="PF00005">
    <property type="entry name" value="ABC_tran"/>
    <property type="match status" value="1"/>
</dbReference>
<dbReference type="GO" id="GO:0016887">
    <property type="term" value="F:ATP hydrolysis activity"/>
    <property type="evidence" value="ECO:0007669"/>
    <property type="project" value="InterPro"/>
</dbReference>
<feature type="region of interest" description="Disordered" evidence="8">
    <location>
        <begin position="1"/>
        <end position="23"/>
    </location>
</feature>
<evidence type="ECO:0000256" key="9">
    <source>
        <dbReference type="SAM" id="Phobius"/>
    </source>
</evidence>
<evidence type="ECO:0000256" key="2">
    <source>
        <dbReference type="ARBA" id="ARBA00022448"/>
    </source>
</evidence>
<dbReference type="Gene3D" id="1.20.1560.10">
    <property type="entry name" value="ABC transporter type 1, transmembrane domain"/>
    <property type="match status" value="1"/>
</dbReference>
<proteinExistence type="predicted"/>
<comment type="subcellular location">
    <subcellularLocation>
        <location evidence="1">Cell membrane</location>
        <topology evidence="1">Multi-pass membrane protein</topology>
    </subcellularLocation>
</comment>
<reference evidence="13" key="1">
    <citation type="submission" date="2016-11" db="EMBL/GenBank/DDBJ databases">
        <title>Comparative genomic and phenotypic analysis of Granulibacter bethesdensis clinical isolates from patients with chronic granulomatous disease.</title>
        <authorList>
            <person name="Zarember K.A."/>
            <person name="Porcella S.F."/>
            <person name="Chu J."/>
            <person name="Ding L."/>
            <person name="Dahlstrom E."/>
            <person name="Barbian K."/>
            <person name="Martens C."/>
            <person name="Sykora L."/>
            <person name="Kramer S."/>
            <person name="Pettinato A.M."/>
            <person name="Hong H."/>
            <person name="Wald G."/>
            <person name="Berg L.J."/>
            <person name="Rogge L.S."/>
            <person name="Greenberg D.E."/>
            <person name="Falcone E.L."/>
            <person name="Neves J.F."/>
            <person name="Simoes M.J."/>
            <person name="Casal M."/>
            <person name="Rodriguez-Lopez F.C."/>
            <person name="Zelazny A."/>
            <person name="Gallin J.I."/>
            <person name="Holland S.M."/>
        </authorList>
    </citation>
    <scope>NUCLEOTIDE SEQUENCE [LARGE SCALE GENOMIC DNA]</scope>
    <source>
        <strain evidence="13">NIH9.1</strain>
    </source>
</reference>
<feature type="transmembrane region" description="Helical" evidence="9">
    <location>
        <begin position="388"/>
        <end position="406"/>
    </location>
</feature>
<keyword evidence="6 9" id="KW-1133">Transmembrane helix</keyword>
<keyword evidence="4" id="KW-0547">Nucleotide-binding</keyword>
<organism evidence="12 13">
    <name type="scientific">Granulibacter bethesdensis</name>
    <dbReference type="NCBI Taxonomy" id="364410"/>
    <lineage>
        <taxon>Bacteria</taxon>
        <taxon>Pseudomonadati</taxon>
        <taxon>Pseudomonadota</taxon>
        <taxon>Alphaproteobacteria</taxon>
        <taxon>Acetobacterales</taxon>
        <taxon>Acetobacteraceae</taxon>
        <taxon>Granulibacter</taxon>
    </lineage>
</organism>
<evidence type="ECO:0000256" key="8">
    <source>
        <dbReference type="SAM" id="MobiDB-lite"/>
    </source>
</evidence>
<dbReference type="PANTHER" id="PTHR24221">
    <property type="entry name" value="ATP-BINDING CASSETTE SUB-FAMILY B"/>
    <property type="match status" value="1"/>
</dbReference>
<dbReference type="SUPFAM" id="SSF90123">
    <property type="entry name" value="ABC transporter transmembrane region"/>
    <property type="match status" value="1"/>
</dbReference>
<dbReference type="GO" id="GO:0005524">
    <property type="term" value="F:ATP binding"/>
    <property type="evidence" value="ECO:0007669"/>
    <property type="project" value="UniProtKB-KW"/>
</dbReference>
<dbReference type="EMBL" id="CP018191">
    <property type="protein sequence ID" value="APH53855.1"/>
    <property type="molecule type" value="Genomic_DNA"/>
</dbReference>
<feature type="transmembrane region" description="Helical" evidence="9">
    <location>
        <begin position="235"/>
        <end position="259"/>
    </location>
</feature>
<feature type="domain" description="ABC transmembrane type-1" evidence="11">
    <location>
        <begin position="122"/>
        <end position="408"/>
    </location>
</feature>
<evidence type="ECO:0000259" key="11">
    <source>
        <dbReference type="PROSITE" id="PS50929"/>
    </source>
</evidence>
<dbReference type="InterPro" id="IPR003439">
    <property type="entry name" value="ABC_transporter-like_ATP-bd"/>
</dbReference>
<keyword evidence="5 12" id="KW-0067">ATP-binding</keyword>
<dbReference type="CDD" id="cd03253">
    <property type="entry name" value="ABCC_ATM1_transporter"/>
    <property type="match status" value="1"/>
</dbReference>
<dbReference type="InterPro" id="IPR036640">
    <property type="entry name" value="ABC1_TM_sf"/>
</dbReference>
<dbReference type="InterPro" id="IPR017871">
    <property type="entry name" value="ABC_transporter-like_CS"/>
</dbReference>
<evidence type="ECO:0000256" key="5">
    <source>
        <dbReference type="ARBA" id="ARBA00022840"/>
    </source>
</evidence>
<dbReference type="FunFam" id="3.40.50.300:FF:000186">
    <property type="entry name" value="ATP-binding cassette sub-family B member 7, mitochondrial"/>
    <property type="match status" value="1"/>
</dbReference>
<evidence type="ECO:0000313" key="13">
    <source>
        <dbReference type="Proteomes" id="UP000182373"/>
    </source>
</evidence>
<evidence type="ECO:0000256" key="7">
    <source>
        <dbReference type="ARBA" id="ARBA00023136"/>
    </source>
</evidence>
<evidence type="ECO:0000256" key="1">
    <source>
        <dbReference type="ARBA" id="ARBA00004651"/>
    </source>
</evidence>
<feature type="transmembrane region" description="Helical" evidence="9">
    <location>
        <begin position="344"/>
        <end position="368"/>
    </location>
</feature>
<evidence type="ECO:0000256" key="4">
    <source>
        <dbReference type="ARBA" id="ARBA00022741"/>
    </source>
</evidence>
<dbReference type="Proteomes" id="UP000182373">
    <property type="component" value="Chromosome"/>
</dbReference>
<feature type="transmembrane region" description="Helical" evidence="9">
    <location>
        <begin position="158"/>
        <end position="178"/>
    </location>
</feature>
<dbReference type="GO" id="GO:0006879">
    <property type="term" value="P:intracellular iron ion homeostasis"/>
    <property type="evidence" value="ECO:0007669"/>
    <property type="project" value="TreeGrafter"/>
</dbReference>
<dbReference type="InterPro" id="IPR039421">
    <property type="entry name" value="Type_1_exporter"/>
</dbReference>
<evidence type="ECO:0000256" key="6">
    <source>
        <dbReference type="ARBA" id="ARBA00022989"/>
    </source>
</evidence>
<name>A0AAC9P859_9PROT</name>
<keyword evidence="7 9" id="KW-0472">Membrane</keyword>
<feature type="transmembrane region" description="Helical" evidence="9">
    <location>
        <begin position="121"/>
        <end position="138"/>
    </location>
</feature>
<dbReference type="GO" id="GO:0140359">
    <property type="term" value="F:ABC-type transporter activity"/>
    <property type="evidence" value="ECO:0007669"/>
    <property type="project" value="InterPro"/>
</dbReference>
<protein>
    <submittedName>
        <fullName evidence="12">Multidrug resistance ABC transporter ATP-binding and permease protein</fullName>
    </submittedName>
</protein>
<dbReference type="Gene3D" id="3.40.50.300">
    <property type="entry name" value="P-loop containing nucleotide triphosphate hydrolases"/>
    <property type="match status" value="1"/>
</dbReference>
<accession>A0AAC9P859</accession>
<dbReference type="Pfam" id="PF00664">
    <property type="entry name" value="ABC_membrane"/>
    <property type="match status" value="1"/>
</dbReference>
<dbReference type="InterPro" id="IPR027417">
    <property type="entry name" value="P-loop_NTPase"/>
</dbReference>
<dbReference type="PROSITE" id="PS50893">
    <property type="entry name" value="ABC_TRANSPORTER_2"/>
    <property type="match status" value="1"/>
</dbReference>
<dbReference type="SMART" id="SM00382">
    <property type="entry name" value="AAA"/>
    <property type="match status" value="1"/>
</dbReference>
<dbReference type="PROSITE" id="PS00211">
    <property type="entry name" value="ABC_TRANSPORTER_1"/>
    <property type="match status" value="1"/>
</dbReference>
<dbReference type="InterPro" id="IPR011527">
    <property type="entry name" value="ABC1_TM_dom"/>
</dbReference>
<feature type="domain" description="ABC transporter" evidence="10">
    <location>
        <begin position="447"/>
        <end position="681"/>
    </location>
</feature>
<dbReference type="AlphaFoldDB" id="A0AAC9P859"/>